<evidence type="ECO:0000313" key="2">
    <source>
        <dbReference type="Proteomes" id="UP000775877"/>
    </source>
</evidence>
<reference evidence="1" key="1">
    <citation type="submission" date="2020-04" db="EMBL/GenBank/DDBJ databases">
        <authorList>
            <person name="Zhang T."/>
        </authorList>
    </citation>
    <scope>NUCLEOTIDE SEQUENCE</scope>
    <source>
        <strain evidence="1">HKST-UBA13</strain>
    </source>
</reference>
<dbReference type="Proteomes" id="UP000775877">
    <property type="component" value="Unassembled WGS sequence"/>
</dbReference>
<reference evidence="1" key="2">
    <citation type="journal article" date="2021" name="Microbiome">
        <title>Successional dynamics and alternative stable states in a saline activated sludge microbial community over 9 years.</title>
        <authorList>
            <person name="Wang Y."/>
            <person name="Ye J."/>
            <person name="Ju F."/>
            <person name="Liu L."/>
            <person name="Boyd J.A."/>
            <person name="Deng Y."/>
            <person name="Parks D.H."/>
            <person name="Jiang X."/>
            <person name="Yin X."/>
            <person name="Woodcroft B.J."/>
            <person name="Tyson G.W."/>
            <person name="Hugenholtz P."/>
            <person name="Polz M.F."/>
            <person name="Zhang T."/>
        </authorList>
    </citation>
    <scope>NUCLEOTIDE SEQUENCE</scope>
    <source>
        <strain evidence="1">HKST-UBA13</strain>
    </source>
</reference>
<gene>
    <name evidence="1" type="ORF">KC678_01680</name>
</gene>
<proteinExistence type="predicted"/>
<evidence type="ECO:0000313" key="1">
    <source>
        <dbReference type="EMBL" id="MCA9380950.1"/>
    </source>
</evidence>
<dbReference type="AlphaFoldDB" id="A0A955I8M4"/>
<dbReference type="EMBL" id="JAGQLJ010000034">
    <property type="protein sequence ID" value="MCA9380950.1"/>
    <property type="molecule type" value="Genomic_DNA"/>
</dbReference>
<protein>
    <submittedName>
        <fullName evidence="1">Uncharacterized protein</fullName>
    </submittedName>
</protein>
<accession>A0A955I8M4</accession>
<organism evidence="1 2">
    <name type="scientific">Candidatus Dojkabacteria bacterium</name>
    <dbReference type="NCBI Taxonomy" id="2099670"/>
    <lineage>
        <taxon>Bacteria</taxon>
        <taxon>Candidatus Dojkabacteria</taxon>
    </lineage>
</organism>
<sequence>MSEYNDPFGGGTPFFEVDSTLGVIKIDGVEYSLVSGDHLAPNAIYKNSGGFQISLQMNGDNQLYPEDIGFDSESDAWEA</sequence>
<comment type="caution">
    <text evidence="1">The sequence shown here is derived from an EMBL/GenBank/DDBJ whole genome shotgun (WGS) entry which is preliminary data.</text>
</comment>
<name>A0A955I8M4_9BACT</name>